<dbReference type="OrthoDB" id="8112627at2"/>
<protein>
    <submittedName>
        <fullName evidence="2">Uncharacterized protein</fullName>
    </submittedName>
</protein>
<proteinExistence type="predicted"/>
<dbReference type="Gene3D" id="1.25.40.10">
    <property type="entry name" value="Tetratricopeptide repeat domain"/>
    <property type="match status" value="2"/>
</dbReference>
<name>A0A3A5L1D4_9HYPH</name>
<organism evidence="2 3">
    <name type="scientific">Mesorhizobium waimense</name>
    <dbReference type="NCBI Taxonomy" id="1300307"/>
    <lineage>
        <taxon>Bacteria</taxon>
        <taxon>Pseudomonadati</taxon>
        <taxon>Pseudomonadota</taxon>
        <taxon>Alphaproteobacteria</taxon>
        <taxon>Hyphomicrobiales</taxon>
        <taxon>Phyllobacteriaceae</taxon>
        <taxon>Mesorhizobium</taxon>
    </lineage>
</organism>
<evidence type="ECO:0000256" key="1">
    <source>
        <dbReference type="PROSITE-ProRule" id="PRU00339"/>
    </source>
</evidence>
<dbReference type="InterPro" id="IPR011990">
    <property type="entry name" value="TPR-like_helical_dom_sf"/>
</dbReference>
<feature type="repeat" description="TPR" evidence="1">
    <location>
        <begin position="73"/>
        <end position="106"/>
    </location>
</feature>
<evidence type="ECO:0000313" key="3">
    <source>
        <dbReference type="Proteomes" id="UP000272706"/>
    </source>
</evidence>
<gene>
    <name evidence="2" type="ORF">D3227_05875</name>
</gene>
<dbReference type="Pfam" id="PF14559">
    <property type="entry name" value="TPR_19"/>
    <property type="match status" value="1"/>
</dbReference>
<dbReference type="InterPro" id="IPR019734">
    <property type="entry name" value="TPR_rpt"/>
</dbReference>
<dbReference type="GO" id="GO:0035269">
    <property type="term" value="P:protein O-linked glycosylation via mannose"/>
    <property type="evidence" value="ECO:0007669"/>
    <property type="project" value="TreeGrafter"/>
</dbReference>
<comment type="caution">
    <text evidence="2">The sequence shown here is derived from an EMBL/GenBank/DDBJ whole genome shotgun (WGS) entry which is preliminary data.</text>
</comment>
<feature type="repeat" description="TPR" evidence="1">
    <location>
        <begin position="140"/>
        <end position="173"/>
    </location>
</feature>
<keyword evidence="3" id="KW-1185">Reference proteome</keyword>
<dbReference type="PANTHER" id="PTHR44216:SF3">
    <property type="entry name" value="PROTEIN O-MANNOSYL-TRANSFERASE TMTC2"/>
    <property type="match status" value="1"/>
</dbReference>
<dbReference type="PROSITE" id="PS50005">
    <property type="entry name" value="TPR"/>
    <property type="match status" value="2"/>
</dbReference>
<dbReference type="RefSeq" id="WP_120013183.1">
    <property type="nucleotide sequence ID" value="NZ_QZWZ01000003.1"/>
</dbReference>
<sequence length="268" mass="27480">MRLHVVFLPVVIIMLALTGCQTSKTGSVQAKAQGPSSQSERLIKLADDIDARGESDTAIALYQRAAAMPDAKPIAFVKAGDAYMKAGYPADAAKAYQGALAKAPNDGGAMLGLGSAMIEAGDIDAGMRALAQAAPLVNTSSAYNRLGVAQTFAGQTGEAQTTFAQALKLAPGDLDVETNMALAAALEDNSATALPLVQKIAAAPGAQLHHKRNLVMVYGLLGQADQVRASPPIGLTTKEVATLLARARTIRSKGSTQAKAKALGSILG</sequence>
<dbReference type="InterPro" id="IPR052384">
    <property type="entry name" value="TMTC_O-mannosyltransferase"/>
</dbReference>
<reference evidence="2 3" key="1">
    <citation type="submission" date="2018-09" db="EMBL/GenBank/DDBJ databases">
        <title>Mesorhizobium carmichaelinearum sp. nov. isolated from Carmichaelinea spp. root nodules in New Zealand.</title>
        <authorList>
            <person name="De Meyer S.E."/>
        </authorList>
    </citation>
    <scope>NUCLEOTIDE SEQUENCE [LARGE SCALE GENOMIC DNA]</scope>
    <source>
        <strain evidence="2 3">ICMP19557</strain>
    </source>
</reference>
<dbReference type="Proteomes" id="UP000272706">
    <property type="component" value="Unassembled WGS sequence"/>
</dbReference>
<accession>A0A3A5L1D4</accession>
<dbReference type="GO" id="GO:0000030">
    <property type="term" value="F:mannosyltransferase activity"/>
    <property type="evidence" value="ECO:0007669"/>
    <property type="project" value="TreeGrafter"/>
</dbReference>
<dbReference type="PROSITE" id="PS51257">
    <property type="entry name" value="PROKAR_LIPOPROTEIN"/>
    <property type="match status" value="1"/>
</dbReference>
<keyword evidence="1" id="KW-0802">TPR repeat</keyword>
<dbReference type="PANTHER" id="PTHR44216">
    <property type="entry name" value="PROTEIN O-MANNOSYL-TRANSFERASE TMTC2"/>
    <property type="match status" value="1"/>
</dbReference>
<evidence type="ECO:0000313" key="2">
    <source>
        <dbReference type="EMBL" id="RJT41324.1"/>
    </source>
</evidence>
<dbReference type="SUPFAM" id="SSF48452">
    <property type="entry name" value="TPR-like"/>
    <property type="match status" value="1"/>
</dbReference>
<dbReference type="EMBL" id="QZWZ01000003">
    <property type="protein sequence ID" value="RJT41324.1"/>
    <property type="molecule type" value="Genomic_DNA"/>
</dbReference>
<dbReference type="SMART" id="SM00028">
    <property type="entry name" value="TPR"/>
    <property type="match status" value="2"/>
</dbReference>
<dbReference type="AlphaFoldDB" id="A0A3A5L1D4"/>